<evidence type="ECO:0000313" key="1">
    <source>
        <dbReference type="EMBL" id="SEQ76042.1"/>
    </source>
</evidence>
<dbReference type="EMBL" id="FOFS01000010">
    <property type="protein sequence ID" value="SEQ76042.1"/>
    <property type="molecule type" value="Genomic_DNA"/>
</dbReference>
<dbReference type="STRING" id="489703.SAMN04488038_110110"/>
<keyword evidence="2" id="KW-1185">Reference proteome</keyword>
<organism evidence="1 2">
    <name type="scientific">Solimonas aquatica</name>
    <dbReference type="NCBI Taxonomy" id="489703"/>
    <lineage>
        <taxon>Bacteria</taxon>
        <taxon>Pseudomonadati</taxon>
        <taxon>Pseudomonadota</taxon>
        <taxon>Gammaproteobacteria</taxon>
        <taxon>Nevskiales</taxon>
        <taxon>Nevskiaceae</taxon>
        <taxon>Solimonas</taxon>
    </lineage>
</organism>
<gene>
    <name evidence="1" type="ORF">SAMN04488038_110110</name>
</gene>
<proteinExistence type="predicted"/>
<sequence>MNMSAQNLSISLPVSGCSFAENELKADLFWRYGPQLPAQLQTLMFGYISRKLRGCAANCDCAAYSTDAARELCRSHIRHLMGQFTAWTPLDGD</sequence>
<name>A0A1H9INH8_9GAMM</name>
<protein>
    <submittedName>
        <fullName evidence="1">Uncharacterized protein</fullName>
    </submittedName>
</protein>
<dbReference type="AlphaFoldDB" id="A0A1H9INH8"/>
<reference evidence="2" key="1">
    <citation type="submission" date="2016-10" db="EMBL/GenBank/DDBJ databases">
        <authorList>
            <person name="Varghese N."/>
            <person name="Submissions S."/>
        </authorList>
    </citation>
    <scope>NUCLEOTIDE SEQUENCE [LARGE SCALE GENOMIC DNA]</scope>
    <source>
        <strain evidence="2">DSM 25927</strain>
    </source>
</reference>
<evidence type="ECO:0000313" key="2">
    <source>
        <dbReference type="Proteomes" id="UP000199233"/>
    </source>
</evidence>
<accession>A0A1H9INH8</accession>
<dbReference type="Proteomes" id="UP000199233">
    <property type="component" value="Unassembled WGS sequence"/>
</dbReference>
<dbReference type="RefSeq" id="WP_093287065.1">
    <property type="nucleotide sequence ID" value="NZ_FOFS01000010.1"/>
</dbReference>